<dbReference type="Gene3D" id="3.30.70.2390">
    <property type="match status" value="1"/>
</dbReference>
<feature type="region of interest" description="Disordered" evidence="1">
    <location>
        <begin position="1"/>
        <end position="173"/>
    </location>
</feature>
<accession>A0AAU8JUT2</accession>
<sequence length="582" mass="61907">MTGRGPQDGGWFEPAQYPQQQGYQQQQQPYAQEPQQFQEPYQQDPYYPQQGYDPYGGQQQGYPQEPQQYYQQPYDPYGGQQAYPQQPGYPQEQAYPQEAYYQQQYYQPQQPVQPVQQPVQPVAQPAAEPVRPVPPRPRPAARPEPEAAPDEPSERVGGRRAAARGSEQDSYTTGEFTFVDEEAEESEDVIDWLKFAESRSEVRAERRRRLRNRLIGAAVTLAVLAGGAGGYLWWTGKLGGGDATTKAVGGRTVNVVHLRDLQGKVTTALLVNDGAGHKGAVLLLPDTLKLPAAGDTGATTVGQAMDGIGPSATRDGLGTVLGAKVAGTWRLDTPYLELLVAQLGGVKVDTDTAVSVQGKEVAPAGKGITLTGKAAVAYATLQGPGESRDAQMARFGQVLEAVVRTMPTDLDQATDDVHRMNAVSDPSLPEKSLAGVLAQLAQEAKEGHFGTSTLTVKPDGTLDEATAGKQVKEILGGNLGTVQAGGGSVRVSVVNATGNDAVAATANVQIVNTGVDVLPSTAKSAPQATTEIRYTDDARLPAAKSLATSLGLPDTAVKKVTEAQNADLVVVLGKDYQPPKTP</sequence>
<evidence type="ECO:0000259" key="3">
    <source>
        <dbReference type="Pfam" id="PF13399"/>
    </source>
</evidence>
<proteinExistence type="predicted"/>
<dbReference type="PANTHER" id="PTHR33392">
    <property type="entry name" value="POLYISOPRENYL-TEICHOIC ACID--PEPTIDOGLYCAN TEICHOIC ACID TRANSFERASE TAGU"/>
    <property type="match status" value="1"/>
</dbReference>
<dbReference type="PANTHER" id="PTHR33392:SF6">
    <property type="entry name" value="POLYISOPRENYL-TEICHOIC ACID--PEPTIDOGLYCAN TEICHOIC ACID TRANSFERASE TAGU"/>
    <property type="match status" value="1"/>
</dbReference>
<feature type="domain" description="LytR/CpsA/Psr regulator C-terminal" evidence="3">
    <location>
        <begin position="488"/>
        <end position="576"/>
    </location>
</feature>
<dbReference type="Gene3D" id="3.40.630.190">
    <property type="entry name" value="LCP protein"/>
    <property type="match status" value="1"/>
</dbReference>
<name>A0AAU8JUT2_9ACTN</name>
<dbReference type="InterPro" id="IPR027381">
    <property type="entry name" value="LytR/CpsA/Psr_C"/>
</dbReference>
<feature type="transmembrane region" description="Helical" evidence="2">
    <location>
        <begin position="214"/>
        <end position="234"/>
    </location>
</feature>
<keyword evidence="2" id="KW-0812">Transmembrane</keyword>
<gene>
    <name evidence="4" type="ORF">ABWK59_11880</name>
</gene>
<feature type="compositionally biased region" description="Pro residues" evidence="1">
    <location>
        <begin position="131"/>
        <end position="142"/>
    </location>
</feature>
<dbReference type="RefSeq" id="WP_354640341.1">
    <property type="nucleotide sequence ID" value="NZ_CP159872.1"/>
</dbReference>
<dbReference type="EMBL" id="CP159872">
    <property type="protein sequence ID" value="XCM79576.1"/>
    <property type="molecule type" value="Genomic_DNA"/>
</dbReference>
<dbReference type="AlphaFoldDB" id="A0AAU8JUT2"/>
<evidence type="ECO:0000256" key="2">
    <source>
        <dbReference type="SAM" id="Phobius"/>
    </source>
</evidence>
<keyword evidence="2" id="KW-1133">Transmembrane helix</keyword>
<evidence type="ECO:0000313" key="4">
    <source>
        <dbReference type="EMBL" id="XCM79576.1"/>
    </source>
</evidence>
<protein>
    <submittedName>
        <fullName evidence="4">LCP family protein</fullName>
    </submittedName>
</protein>
<keyword evidence="2" id="KW-0472">Membrane</keyword>
<organism evidence="4">
    <name type="scientific">Kitasatospora camelliae</name>
    <dbReference type="NCBI Taxonomy" id="3156397"/>
    <lineage>
        <taxon>Bacteria</taxon>
        <taxon>Bacillati</taxon>
        <taxon>Actinomycetota</taxon>
        <taxon>Actinomycetes</taxon>
        <taxon>Kitasatosporales</taxon>
        <taxon>Streptomycetaceae</taxon>
        <taxon>Kitasatospora</taxon>
    </lineage>
</organism>
<feature type="compositionally biased region" description="Low complexity" evidence="1">
    <location>
        <begin position="14"/>
        <end position="130"/>
    </location>
</feature>
<reference evidence="4" key="1">
    <citation type="submission" date="2024-06" db="EMBL/GenBank/DDBJ databases">
        <title>The genome sequences of Kitasatospora sp. strain HUAS MG31.</title>
        <authorList>
            <person name="Mo P."/>
        </authorList>
    </citation>
    <scope>NUCLEOTIDE SEQUENCE</scope>
    <source>
        <strain evidence="4">HUAS MG31</strain>
    </source>
</reference>
<dbReference type="KEGG" id="kcm:ABWK59_11880"/>
<evidence type="ECO:0000256" key="1">
    <source>
        <dbReference type="SAM" id="MobiDB-lite"/>
    </source>
</evidence>
<dbReference type="InterPro" id="IPR050922">
    <property type="entry name" value="LytR/CpsA/Psr_CW_biosynth"/>
</dbReference>
<dbReference type="Pfam" id="PF13399">
    <property type="entry name" value="LytR_C"/>
    <property type="match status" value="1"/>
</dbReference>